<keyword evidence="4" id="KW-1003">Cell membrane</keyword>
<keyword evidence="6 9" id="KW-0812">Transmembrane</keyword>
<dbReference type="NCBIfam" id="TIGR03025">
    <property type="entry name" value="EPS_sugtrans"/>
    <property type="match status" value="1"/>
</dbReference>
<evidence type="ECO:0000256" key="5">
    <source>
        <dbReference type="ARBA" id="ARBA00022679"/>
    </source>
</evidence>
<dbReference type="InterPro" id="IPR003362">
    <property type="entry name" value="Bact_transf"/>
</dbReference>
<dbReference type="InterPro" id="IPR017475">
    <property type="entry name" value="EPS_sugar_tfrase"/>
</dbReference>
<dbReference type="Pfam" id="PF13727">
    <property type="entry name" value="CoA_binding_3"/>
    <property type="match status" value="1"/>
</dbReference>
<evidence type="ECO:0000256" key="7">
    <source>
        <dbReference type="ARBA" id="ARBA00022989"/>
    </source>
</evidence>
<feature type="transmembrane region" description="Helical" evidence="9">
    <location>
        <begin position="102"/>
        <end position="122"/>
    </location>
</feature>
<protein>
    <submittedName>
        <fullName evidence="11">UDP-glucose:undecaprenyl-phosphate glucose-1-phosphate transferase</fullName>
        <ecNumber evidence="11">2.7.8.31</ecNumber>
    </submittedName>
</protein>
<comment type="subcellular location">
    <subcellularLocation>
        <location evidence="2">Cell membrane</location>
    </subcellularLocation>
    <subcellularLocation>
        <location evidence="1">Membrane</location>
        <topology evidence="1">Multi-pass membrane protein</topology>
    </subcellularLocation>
</comment>
<dbReference type="EC" id="2.7.8.31" evidence="11"/>
<keyword evidence="5 11" id="KW-0808">Transferase</keyword>
<gene>
    <name evidence="11" type="primary">gumD</name>
    <name evidence="11" type="ORF">HRbin22_00185</name>
</gene>
<reference evidence="12" key="1">
    <citation type="submission" date="2017-09" db="EMBL/GenBank/DDBJ databases">
        <title>Metaegenomics of thermophilic ammonia-oxidizing enrichment culture.</title>
        <authorList>
            <person name="Kato S."/>
            <person name="Suzuki K."/>
        </authorList>
    </citation>
    <scope>NUCLEOTIDE SEQUENCE [LARGE SCALE GENOMIC DNA]</scope>
</reference>
<accession>A0A2H5Y3D5</accession>
<dbReference type="AlphaFoldDB" id="A0A2H5Y3D5"/>
<feature type="domain" description="Bacterial sugar transferase" evidence="10">
    <location>
        <begin position="300"/>
        <end position="487"/>
    </location>
</feature>
<sequence>MRNEALPSEWIRMESRARAQETEWLTLRAGLIAVDTLALLIAFSLSYLIRFESRLPVFYQPESPPVRYYGLLMAALIPVWLLIFAAHRLYAPDHLFHGTSEYMRVIQAASMGMMAAIVASFMEPALVIARGWLLLSWILAIGMVGLARFLTRRAIYALRARGKFMVPALIIGADEEARMVAEQIRSSPISGMILLGILDPHLPRGKEILPGLSVLGNLTDLPRLIEQLGVREVIISASALPREVLVELFRTFAFHPQVNLRLSSGLYELLATGTEVREVMGVPLLYWRRLRLSPLERFLKAVMDYTLATIALVLLSPLFMLIALAIRLDSPGPVLYRRRVVGLGGKLFDAFKFRTMVVNAEDILKQNPALKEAFEQNYKLRDDPRVTRVGRFLRRWSLDELPQLFNVLRGEMSLVGPRMLTPEEISRYGRWALNLLTVKPGITGLWQVSGRADLPYSERVRLDLFYIRNYSLWLDLAILAQTIPAVIRKRGAY</sequence>
<evidence type="ECO:0000313" key="12">
    <source>
        <dbReference type="Proteomes" id="UP000236642"/>
    </source>
</evidence>
<dbReference type="Proteomes" id="UP000236642">
    <property type="component" value="Unassembled WGS sequence"/>
</dbReference>
<evidence type="ECO:0000256" key="8">
    <source>
        <dbReference type="ARBA" id="ARBA00023136"/>
    </source>
</evidence>
<feature type="transmembrane region" description="Helical" evidence="9">
    <location>
        <begin position="69"/>
        <end position="90"/>
    </location>
</feature>
<keyword evidence="8 9" id="KW-0472">Membrane</keyword>
<evidence type="ECO:0000256" key="3">
    <source>
        <dbReference type="ARBA" id="ARBA00006464"/>
    </source>
</evidence>
<feature type="transmembrane region" description="Helical" evidence="9">
    <location>
        <begin position="128"/>
        <end position="151"/>
    </location>
</feature>
<evidence type="ECO:0000256" key="4">
    <source>
        <dbReference type="ARBA" id="ARBA00022475"/>
    </source>
</evidence>
<keyword evidence="7 9" id="KW-1133">Transmembrane helix</keyword>
<dbReference type="Gene3D" id="3.40.50.720">
    <property type="entry name" value="NAD(P)-binding Rossmann-like Domain"/>
    <property type="match status" value="1"/>
</dbReference>
<evidence type="ECO:0000256" key="9">
    <source>
        <dbReference type="SAM" id="Phobius"/>
    </source>
</evidence>
<name>A0A2H5Y3D5_9CHLR</name>
<dbReference type="GO" id="GO:0089702">
    <property type="term" value="F:undecaprenyl-phosphate glucose phosphotransferase activity"/>
    <property type="evidence" value="ECO:0007669"/>
    <property type="project" value="UniProtKB-EC"/>
</dbReference>
<evidence type="ECO:0000256" key="2">
    <source>
        <dbReference type="ARBA" id="ARBA00004236"/>
    </source>
</evidence>
<proteinExistence type="inferred from homology"/>
<evidence type="ECO:0000256" key="1">
    <source>
        <dbReference type="ARBA" id="ARBA00004141"/>
    </source>
</evidence>
<dbReference type="PANTHER" id="PTHR30576:SF4">
    <property type="entry name" value="UNDECAPRENYL-PHOSPHATE GALACTOSE PHOSPHOTRANSFERASE"/>
    <property type="match status" value="1"/>
</dbReference>
<dbReference type="GO" id="GO:0005886">
    <property type="term" value="C:plasma membrane"/>
    <property type="evidence" value="ECO:0007669"/>
    <property type="project" value="UniProtKB-SubCell"/>
</dbReference>
<feature type="transmembrane region" description="Helical" evidence="9">
    <location>
        <begin position="25"/>
        <end position="49"/>
    </location>
</feature>
<feature type="transmembrane region" description="Helical" evidence="9">
    <location>
        <begin position="305"/>
        <end position="326"/>
    </location>
</feature>
<dbReference type="EMBL" id="BEHY01000002">
    <property type="protein sequence ID" value="GBD07959.1"/>
    <property type="molecule type" value="Genomic_DNA"/>
</dbReference>
<dbReference type="Pfam" id="PF02397">
    <property type="entry name" value="Bac_transf"/>
    <property type="match status" value="1"/>
</dbReference>
<comment type="caution">
    <text evidence="11">The sequence shown here is derived from an EMBL/GenBank/DDBJ whole genome shotgun (WGS) entry which is preliminary data.</text>
</comment>
<comment type="similarity">
    <text evidence="3">Belongs to the bacterial sugar transferase family.</text>
</comment>
<dbReference type="PANTHER" id="PTHR30576">
    <property type="entry name" value="COLANIC BIOSYNTHESIS UDP-GLUCOSE LIPID CARRIER TRANSFERASE"/>
    <property type="match status" value="1"/>
</dbReference>
<evidence type="ECO:0000313" key="11">
    <source>
        <dbReference type="EMBL" id="GBD07959.1"/>
    </source>
</evidence>
<evidence type="ECO:0000256" key="6">
    <source>
        <dbReference type="ARBA" id="ARBA00022692"/>
    </source>
</evidence>
<evidence type="ECO:0000259" key="10">
    <source>
        <dbReference type="Pfam" id="PF02397"/>
    </source>
</evidence>
<organism evidence="11 12">
    <name type="scientific">Candidatus Thermoflexus japonica</name>
    <dbReference type="NCBI Taxonomy" id="2035417"/>
    <lineage>
        <taxon>Bacteria</taxon>
        <taxon>Bacillati</taxon>
        <taxon>Chloroflexota</taxon>
        <taxon>Thermoflexia</taxon>
        <taxon>Thermoflexales</taxon>
        <taxon>Thermoflexaceae</taxon>
        <taxon>Thermoflexus</taxon>
    </lineage>
</organism>